<evidence type="ECO:0000313" key="11">
    <source>
        <dbReference type="Proteomes" id="UP001162640"/>
    </source>
</evidence>
<dbReference type="InterPro" id="IPR039421">
    <property type="entry name" value="Type_1_exporter"/>
</dbReference>
<sequence length="1182" mass="132828">MIRFFESHECFLENENDAKCDNKEIFDSETSIKCLTISYKTSSLSPSSIFTTLLPKLIQKLPYNNFYYLNNPLKQLNLQNSLLPNFKIEEDPFSKSLLDKHGSYIDEADLSSYFFKIKTPNEISVEDVIKKCSSGCEVSWWHEGCIYTGRAFGHKGEGGRVILGDSNALRIAKKVGIRCVVPDDINRESVLGLVRWLSFGEVDQGLEFEEGGGWRVVKDDIVEEEEVEKNDKKDGDKKDGEKKTEKGNKWKPKYKLGDEVIYGEENTLSTITAVMHSSKTYTLSSKTTIIMSTTSKSKNIVDNIPEKDLSRFTPKPVHLIVNSQVTSKFALNFTQKHGHKNNSSNHTLSDDRYISSLIFVSHLLPSLILLDSLPTPIQIHDGTSAQKKYLSRKSKEFTKFGQRLKIQPRFTFFMPKVDFETGRFLLKYQDQVEEELAPIKTQPLFQVFTDCPGMNTTLNRIKAFLSSSTKATTPAPENPEKIDSEALQIAKRSNIIPIVLMTAGTSLAMCNGIVSSKLTHASVNFAKSVVDHKASFSGIGDLAMNLLFLTGCESAISIPQRKMIRKGSDIIVKELKEDCFRQMLVQEVSYAEKKTADNLLSVLNNDTSAVADFLTKRIPEAVDAISQVVGAVMTIKHYSPPLLILSTLQGLVKIEMYTNAWRLYSWLRREPKSLKSKKKKVEDSSGEILRNFKAVRTFNRQDIAMTDYKNWLYNMSSKNGKSNVKKLLKDIMYPMMWLFTESMKLAMKVYAGQLVISGRLDEKIVDTVLSNGSELTWRLWWVKYELFGSDWDDDEDDTWVDSGARILVLLDREPPIQLKKGIRDVEIRGDIEFKGVDFSYTNSEDDLVLEDVNLKIAAGSKVGLVGPSGGGKSTTIALIQRFYDPFKGTITLDGRDLRDYAPDFLSQKMSVVSQEAVVFSTSIKNNVLWGKPDATDHEIEVALKRACLWNDVTKLVLGLETSATNLSGGQKQRLTIARAIVSNPTILLLDEATAALDTKSEKSVQQALNNLMSAKTVIAIAHRLSTIMDSTKIAVIDDKTVIEEGTHIGLMQKEDGKYAELCKLSGMSGDSSCEGSENGLKKALEILELEYSRNPDSEGIEKTLKEVKSAKRYFDIRCKALDDEKKVYTSVLKRYDDDEGNAIDLAVEVRRKLAERNLDRIKAISKIKSWLSKKLKGCRATK</sequence>
<proteinExistence type="predicted"/>
<reference evidence="11" key="1">
    <citation type="journal article" date="2023" name="Commun. Biol.">
        <title>Genome analysis of Parmales, the sister group of diatoms, reveals the evolutionary specialization of diatoms from phago-mixotrophs to photoautotrophs.</title>
        <authorList>
            <person name="Ban H."/>
            <person name="Sato S."/>
            <person name="Yoshikawa S."/>
            <person name="Yamada K."/>
            <person name="Nakamura Y."/>
            <person name="Ichinomiya M."/>
            <person name="Sato N."/>
            <person name="Blanc-Mathieu R."/>
            <person name="Endo H."/>
            <person name="Kuwata A."/>
            <person name="Ogata H."/>
        </authorList>
    </citation>
    <scope>NUCLEOTIDE SEQUENCE [LARGE SCALE GENOMIC DNA]</scope>
</reference>
<keyword evidence="5" id="KW-1133">Transmembrane helix</keyword>
<dbReference type="PANTHER" id="PTHR43394:SF1">
    <property type="entry name" value="ATP-BINDING CASSETTE SUB-FAMILY B MEMBER 10, MITOCHONDRIAL"/>
    <property type="match status" value="1"/>
</dbReference>
<feature type="domain" description="ABC transporter" evidence="8">
    <location>
        <begin position="831"/>
        <end position="1063"/>
    </location>
</feature>
<dbReference type="Gene3D" id="3.40.50.300">
    <property type="entry name" value="P-loop containing nucleotide triphosphate hydrolases"/>
    <property type="match status" value="1"/>
</dbReference>
<dbReference type="PANTHER" id="PTHR43394">
    <property type="entry name" value="ATP-DEPENDENT PERMEASE MDL1, MITOCHONDRIAL"/>
    <property type="match status" value="1"/>
</dbReference>
<evidence type="ECO:0000256" key="1">
    <source>
        <dbReference type="ARBA" id="ARBA00004141"/>
    </source>
</evidence>
<dbReference type="GO" id="GO:0090374">
    <property type="term" value="P:oligopeptide export from mitochondrion"/>
    <property type="evidence" value="ECO:0007669"/>
    <property type="project" value="TreeGrafter"/>
</dbReference>
<gene>
    <name evidence="10" type="ORF">TL16_g10920</name>
</gene>
<dbReference type="Pfam" id="PF00005">
    <property type="entry name" value="ABC_tran"/>
    <property type="match status" value="1"/>
</dbReference>
<name>A0A9W7BGU0_9STRA</name>
<dbReference type="InterPro" id="IPR027417">
    <property type="entry name" value="P-loop_NTPase"/>
</dbReference>
<evidence type="ECO:0000259" key="8">
    <source>
        <dbReference type="PROSITE" id="PS50893"/>
    </source>
</evidence>
<feature type="compositionally biased region" description="Basic and acidic residues" evidence="7">
    <location>
        <begin position="229"/>
        <end position="248"/>
    </location>
</feature>
<dbReference type="InterPro" id="IPR017871">
    <property type="entry name" value="ABC_transporter-like_CS"/>
</dbReference>
<evidence type="ECO:0000256" key="6">
    <source>
        <dbReference type="ARBA" id="ARBA00023136"/>
    </source>
</evidence>
<dbReference type="SUPFAM" id="SSF52540">
    <property type="entry name" value="P-loop containing nucleoside triphosphate hydrolases"/>
    <property type="match status" value="1"/>
</dbReference>
<dbReference type="EMBL" id="BLQM01000398">
    <property type="protein sequence ID" value="GMH87645.1"/>
    <property type="molecule type" value="Genomic_DNA"/>
</dbReference>
<dbReference type="GO" id="GO:0015421">
    <property type="term" value="F:ABC-type oligopeptide transporter activity"/>
    <property type="evidence" value="ECO:0007669"/>
    <property type="project" value="TreeGrafter"/>
</dbReference>
<organism evidence="10 11">
    <name type="scientific">Triparma laevis f. inornata</name>
    <dbReference type="NCBI Taxonomy" id="1714386"/>
    <lineage>
        <taxon>Eukaryota</taxon>
        <taxon>Sar</taxon>
        <taxon>Stramenopiles</taxon>
        <taxon>Ochrophyta</taxon>
        <taxon>Bolidophyceae</taxon>
        <taxon>Parmales</taxon>
        <taxon>Triparmaceae</taxon>
        <taxon>Triparma</taxon>
    </lineage>
</organism>
<accession>A0A9W7BGU0</accession>
<dbReference type="Gene3D" id="1.20.1560.10">
    <property type="entry name" value="ABC transporter type 1, transmembrane domain"/>
    <property type="match status" value="2"/>
</dbReference>
<dbReference type="AlphaFoldDB" id="A0A9W7BGU0"/>
<dbReference type="PROSITE" id="PS50893">
    <property type="entry name" value="ABC_TRANSPORTER_2"/>
    <property type="match status" value="1"/>
</dbReference>
<dbReference type="FunFam" id="3.40.50.300:FF:000218">
    <property type="entry name" value="Multidrug ABC transporter ATP-binding protein"/>
    <property type="match status" value="1"/>
</dbReference>
<dbReference type="GO" id="GO:0005743">
    <property type="term" value="C:mitochondrial inner membrane"/>
    <property type="evidence" value="ECO:0007669"/>
    <property type="project" value="TreeGrafter"/>
</dbReference>
<evidence type="ECO:0000256" key="3">
    <source>
        <dbReference type="ARBA" id="ARBA00022741"/>
    </source>
</evidence>
<keyword evidence="4" id="KW-0067">ATP-binding</keyword>
<evidence type="ECO:0000256" key="2">
    <source>
        <dbReference type="ARBA" id="ARBA00022692"/>
    </source>
</evidence>
<evidence type="ECO:0000313" key="10">
    <source>
        <dbReference type="EMBL" id="GMH87645.1"/>
    </source>
</evidence>
<feature type="region of interest" description="Disordered" evidence="7">
    <location>
        <begin position="225"/>
        <end position="249"/>
    </location>
</feature>
<feature type="domain" description="ABC transmembrane type-1" evidence="9">
    <location>
        <begin position="533"/>
        <end position="648"/>
    </location>
</feature>
<dbReference type="GO" id="GO:0016887">
    <property type="term" value="F:ATP hydrolysis activity"/>
    <property type="evidence" value="ECO:0007669"/>
    <property type="project" value="InterPro"/>
</dbReference>
<dbReference type="InterPro" id="IPR003439">
    <property type="entry name" value="ABC_transporter-like_ATP-bd"/>
</dbReference>
<keyword evidence="2" id="KW-0812">Transmembrane</keyword>
<comment type="subcellular location">
    <subcellularLocation>
        <location evidence="1">Membrane</location>
        <topology evidence="1">Multi-pass membrane protein</topology>
    </subcellularLocation>
</comment>
<dbReference type="InterPro" id="IPR003593">
    <property type="entry name" value="AAA+_ATPase"/>
</dbReference>
<dbReference type="Proteomes" id="UP001162640">
    <property type="component" value="Unassembled WGS sequence"/>
</dbReference>
<keyword evidence="3" id="KW-0547">Nucleotide-binding</keyword>
<evidence type="ECO:0000256" key="4">
    <source>
        <dbReference type="ARBA" id="ARBA00022840"/>
    </source>
</evidence>
<evidence type="ECO:0000256" key="5">
    <source>
        <dbReference type="ARBA" id="ARBA00022989"/>
    </source>
</evidence>
<evidence type="ECO:0000256" key="7">
    <source>
        <dbReference type="SAM" id="MobiDB-lite"/>
    </source>
</evidence>
<protein>
    <submittedName>
        <fullName evidence="10">Uncharacterized protein</fullName>
    </submittedName>
</protein>
<dbReference type="GO" id="GO:0005524">
    <property type="term" value="F:ATP binding"/>
    <property type="evidence" value="ECO:0007669"/>
    <property type="project" value="UniProtKB-KW"/>
</dbReference>
<dbReference type="InterPro" id="IPR036640">
    <property type="entry name" value="ABC1_TM_sf"/>
</dbReference>
<dbReference type="SMART" id="SM00382">
    <property type="entry name" value="AAA"/>
    <property type="match status" value="1"/>
</dbReference>
<dbReference type="InterPro" id="IPR011527">
    <property type="entry name" value="ABC1_TM_dom"/>
</dbReference>
<dbReference type="PROSITE" id="PS50929">
    <property type="entry name" value="ABC_TM1F"/>
    <property type="match status" value="1"/>
</dbReference>
<keyword evidence="6" id="KW-0472">Membrane</keyword>
<dbReference type="Pfam" id="PF00664">
    <property type="entry name" value="ABC_membrane"/>
    <property type="match status" value="1"/>
</dbReference>
<dbReference type="SUPFAM" id="SSF90123">
    <property type="entry name" value="ABC transporter transmembrane region"/>
    <property type="match status" value="1"/>
</dbReference>
<dbReference type="PROSITE" id="PS00211">
    <property type="entry name" value="ABC_TRANSPORTER_1"/>
    <property type="match status" value="1"/>
</dbReference>
<comment type="caution">
    <text evidence="10">The sequence shown here is derived from an EMBL/GenBank/DDBJ whole genome shotgun (WGS) entry which is preliminary data.</text>
</comment>
<evidence type="ECO:0000259" key="9">
    <source>
        <dbReference type="PROSITE" id="PS50929"/>
    </source>
</evidence>